<dbReference type="NCBIfam" id="TIGR02046">
    <property type="entry name" value="sdhC_b558_fam"/>
    <property type="match status" value="1"/>
</dbReference>
<feature type="transmembrane region" description="Helical" evidence="1">
    <location>
        <begin position="173"/>
        <end position="191"/>
    </location>
</feature>
<dbReference type="InterPro" id="IPR034804">
    <property type="entry name" value="SQR/QFR_C/D"/>
</dbReference>
<evidence type="ECO:0000256" key="1">
    <source>
        <dbReference type="SAM" id="Phobius"/>
    </source>
</evidence>
<accession>A0A4U0S4K3</accession>
<dbReference type="AlphaFoldDB" id="A0A4U0S4K3"/>
<keyword evidence="3" id="KW-1185">Reference proteome</keyword>
<dbReference type="EMBL" id="SUMC01000056">
    <property type="protein sequence ID" value="TKA03178.1"/>
    <property type="molecule type" value="Genomic_DNA"/>
</dbReference>
<dbReference type="OrthoDB" id="9788081at2"/>
<dbReference type="RefSeq" id="WP_136728571.1">
    <property type="nucleotide sequence ID" value="NZ_SUMC01000056.1"/>
</dbReference>
<feature type="transmembrane region" description="Helical" evidence="1">
    <location>
        <begin position="129"/>
        <end position="147"/>
    </location>
</feature>
<dbReference type="CDD" id="cd03498">
    <property type="entry name" value="SQR_TypeB_2_TM"/>
    <property type="match status" value="1"/>
</dbReference>
<dbReference type="Gene3D" id="1.20.1300.10">
    <property type="entry name" value="Fumarate reductase/succinate dehydrogenase, transmembrane subunit"/>
    <property type="match status" value="1"/>
</dbReference>
<sequence length="242" mass="26672">MTTAHPLTTSRHRVPASRSTVALKAAIAISGLVMVLFLLVHMYGDLKVFSGRAAFDDYARYLRTMGEPFLPYSGALWIIRVVLLASVLVHIYAAVTLWRRARRATAGLGGWRYQSTRGRGGVQRTYASFTMRWGGVTVALFVIYHLLQLTTNTIHPGGASPSPFDRTVNGFRIWWVVLSYAIALIALGFHLRHGFWSAFATLGANTSVRRRLHLNIAAAAVALVITIGFLVVPFSVLFGWVG</sequence>
<proteinExistence type="predicted"/>
<gene>
    <name evidence="2" type="ORF">FCI23_37095</name>
</gene>
<feature type="transmembrane region" description="Helical" evidence="1">
    <location>
        <begin position="75"/>
        <end position="95"/>
    </location>
</feature>
<feature type="transmembrane region" description="Helical" evidence="1">
    <location>
        <begin position="21"/>
        <end position="43"/>
    </location>
</feature>
<keyword evidence="1" id="KW-0472">Membrane</keyword>
<keyword evidence="1" id="KW-0812">Transmembrane</keyword>
<name>A0A4U0S4K3_9ACTN</name>
<evidence type="ECO:0000313" key="3">
    <source>
        <dbReference type="Proteomes" id="UP000305778"/>
    </source>
</evidence>
<organism evidence="2 3">
    <name type="scientific">Actinacidiphila oryziradicis</name>
    <dbReference type="NCBI Taxonomy" id="2571141"/>
    <lineage>
        <taxon>Bacteria</taxon>
        <taxon>Bacillati</taxon>
        <taxon>Actinomycetota</taxon>
        <taxon>Actinomycetes</taxon>
        <taxon>Kitasatosporales</taxon>
        <taxon>Streptomycetaceae</taxon>
        <taxon>Actinacidiphila</taxon>
    </lineage>
</organism>
<keyword evidence="1" id="KW-1133">Transmembrane helix</keyword>
<evidence type="ECO:0000313" key="2">
    <source>
        <dbReference type="EMBL" id="TKA03178.1"/>
    </source>
</evidence>
<dbReference type="Proteomes" id="UP000305778">
    <property type="component" value="Unassembled WGS sequence"/>
</dbReference>
<dbReference type="InterPro" id="IPR011138">
    <property type="entry name" value="Cytochrome_b-558"/>
</dbReference>
<reference evidence="2 3" key="1">
    <citation type="submission" date="2019-04" db="EMBL/GenBank/DDBJ databases">
        <title>Streptomyces oryziradicis sp. nov., a novel actinomycete isolated from rhizosphere soil of rice (Oryza sativa L.).</title>
        <authorList>
            <person name="Li C."/>
        </authorList>
    </citation>
    <scope>NUCLEOTIDE SEQUENCE [LARGE SCALE GENOMIC DNA]</scope>
    <source>
        <strain evidence="2 3">NEAU-C40</strain>
    </source>
</reference>
<dbReference type="SUPFAM" id="SSF81343">
    <property type="entry name" value="Fumarate reductase respiratory complex transmembrane subunits"/>
    <property type="match status" value="1"/>
</dbReference>
<protein>
    <submittedName>
        <fullName evidence="2">Succinate dehydrogenase cytochrome b subunit</fullName>
    </submittedName>
</protein>
<comment type="caution">
    <text evidence="2">The sequence shown here is derived from an EMBL/GenBank/DDBJ whole genome shotgun (WGS) entry which is preliminary data.</text>
</comment>
<feature type="transmembrane region" description="Helical" evidence="1">
    <location>
        <begin position="212"/>
        <end position="241"/>
    </location>
</feature>
<dbReference type="GO" id="GO:0016020">
    <property type="term" value="C:membrane"/>
    <property type="evidence" value="ECO:0007669"/>
    <property type="project" value="InterPro"/>
</dbReference>